<dbReference type="InterPro" id="IPR047134">
    <property type="entry name" value="RNF4"/>
</dbReference>
<protein>
    <recommendedName>
        <fullName evidence="6">RING-type domain-containing protein</fullName>
    </recommendedName>
</protein>
<dbReference type="EMBL" id="JAFJMO010000008">
    <property type="protein sequence ID" value="KAJ8269429.1"/>
    <property type="molecule type" value="Genomic_DNA"/>
</dbReference>
<evidence type="ECO:0000256" key="5">
    <source>
        <dbReference type="SAM" id="MobiDB-lite"/>
    </source>
</evidence>
<evidence type="ECO:0000313" key="7">
    <source>
        <dbReference type="EMBL" id="KAJ8269429.1"/>
    </source>
</evidence>
<dbReference type="InterPro" id="IPR001841">
    <property type="entry name" value="Znf_RING"/>
</dbReference>
<dbReference type="Pfam" id="PF13639">
    <property type="entry name" value="zf-RING_2"/>
    <property type="match status" value="1"/>
</dbReference>
<proteinExistence type="predicted"/>
<reference evidence="7" key="1">
    <citation type="journal article" date="2023" name="Science">
        <title>Genome structures resolve the early diversification of teleost fishes.</title>
        <authorList>
            <person name="Parey E."/>
            <person name="Louis A."/>
            <person name="Montfort J."/>
            <person name="Bouchez O."/>
            <person name="Roques C."/>
            <person name="Iampietro C."/>
            <person name="Lluch J."/>
            <person name="Castinel A."/>
            <person name="Donnadieu C."/>
            <person name="Desvignes T."/>
            <person name="Floi Bucao C."/>
            <person name="Jouanno E."/>
            <person name="Wen M."/>
            <person name="Mejri S."/>
            <person name="Dirks R."/>
            <person name="Jansen H."/>
            <person name="Henkel C."/>
            <person name="Chen W.J."/>
            <person name="Zahm M."/>
            <person name="Cabau C."/>
            <person name="Klopp C."/>
            <person name="Thompson A.W."/>
            <person name="Robinson-Rechavi M."/>
            <person name="Braasch I."/>
            <person name="Lecointre G."/>
            <person name="Bobe J."/>
            <person name="Postlethwait J.H."/>
            <person name="Berthelot C."/>
            <person name="Roest Crollius H."/>
            <person name="Guiguen Y."/>
        </authorList>
    </citation>
    <scope>NUCLEOTIDE SEQUENCE</scope>
    <source>
        <strain evidence="7">Concon-B</strain>
    </source>
</reference>
<dbReference type="OrthoDB" id="6105938at2759"/>
<evidence type="ECO:0000313" key="8">
    <source>
        <dbReference type="Proteomes" id="UP001152803"/>
    </source>
</evidence>
<dbReference type="SMART" id="SM00184">
    <property type="entry name" value="RING"/>
    <property type="match status" value="1"/>
</dbReference>
<gene>
    <name evidence="7" type="ORF">COCON_G00120360</name>
</gene>
<dbReference type="GO" id="GO:0008270">
    <property type="term" value="F:zinc ion binding"/>
    <property type="evidence" value="ECO:0007669"/>
    <property type="project" value="UniProtKB-KW"/>
</dbReference>
<feature type="region of interest" description="Disordered" evidence="5">
    <location>
        <begin position="60"/>
        <end position="92"/>
    </location>
</feature>
<keyword evidence="1" id="KW-0479">Metal-binding</keyword>
<keyword evidence="2 4" id="KW-0863">Zinc-finger</keyword>
<accession>A0A9Q1DGN8</accession>
<dbReference type="PROSITE" id="PS50089">
    <property type="entry name" value="ZF_RING_2"/>
    <property type="match status" value="1"/>
</dbReference>
<dbReference type="PANTHER" id="PTHR23041">
    <property type="entry name" value="RING FINGER DOMAIN-CONTAINING"/>
    <property type="match status" value="1"/>
</dbReference>
<dbReference type="GO" id="GO:0045944">
    <property type="term" value="P:positive regulation of transcription by RNA polymerase II"/>
    <property type="evidence" value="ECO:0007669"/>
    <property type="project" value="TreeGrafter"/>
</dbReference>
<dbReference type="PROSITE" id="PS00518">
    <property type="entry name" value="ZF_RING_1"/>
    <property type="match status" value="1"/>
</dbReference>
<dbReference type="InterPro" id="IPR017907">
    <property type="entry name" value="Znf_RING_CS"/>
</dbReference>
<evidence type="ECO:0000256" key="2">
    <source>
        <dbReference type="ARBA" id="ARBA00022771"/>
    </source>
</evidence>
<evidence type="ECO:0000256" key="3">
    <source>
        <dbReference type="ARBA" id="ARBA00022833"/>
    </source>
</evidence>
<dbReference type="SUPFAM" id="SSF57850">
    <property type="entry name" value="RING/U-box"/>
    <property type="match status" value="1"/>
</dbReference>
<dbReference type="PANTHER" id="PTHR23041:SF78">
    <property type="entry name" value="E3 UBIQUITIN-PROTEIN LIGASE RNF4"/>
    <property type="match status" value="1"/>
</dbReference>
<keyword evidence="3" id="KW-0862">Zinc</keyword>
<dbReference type="InterPro" id="IPR043295">
    <property type="entry name" value="RING-HC_RNF4"/>
</dbReference>
<keyword evidence="8" id="KW-1185">Reference proteome</keyword>
<comment type="caution">
    <text evidence="7">The sequence shown here is derived from an EMBL/GenBank/DDBJ whole genome shotgun (WGS) entry which is preliminary data.</text>
</comment>
<feature type="domain" description="RING-type" evidence="6">
    <location>
        <begin position="186"/>
        <end position="231"/>
    </location>
</feature>
<dbReference type="InterPro" id="IPR013083">
    <property type="entry name" value="Znf_RING/FYVE/PHD"/>
</dbReference>
<sequence>MPLHAAKLSFGQDWESNPGRRCATNKLMPASRGLCSTSGFAVVNRRLNWRVQPALFLDNMSTTQRKRRTPNSSTTRRTASKRSRATNTPSQRVHSAIQVLDNSGMNTEDVVDLTCEASEAAVVDLTNNDSVVLVDEGPQVRRGEGCESYILSSDEEEEVNVSSSAAFLSSLEANSAMRATPGTISCPVCLDTYEEIVGSGRLVVSTRCGHLFCSQCLRDSLAKSHACPTCRKKLNHKQYHPIYI</sequence>
<evidence type="ECO:0000259" key="6">
    <source>
        <dbReference type="PROSITE" id="PS50089"/>
    </source>
</evidence>
<name>A0A9Q1DGN8_CONCO</name>
<dbReference type="AlphaFoldDB" id="A0A9Q1DGN8"/>
<evidence type="ECO:0000256" key="1">
    <source>
        <dbReference type="ARBA" id="ARBA00022723"/>
    </source>
</evidence>
<evidence type="ECO:0000256" key="4">
    <source>
        <dbReference type="PROSITE-ProRule" id="PRU00175"/>
    </source>
</evidence>
<dbReference type="CDD" id="cd16533">
    <property type="entry name" value="RING-HC_RNF4"/>
    <property type="match status" value="1"/>
</dbReference>
<organism evidence="7 8">
    <name type="scientific">Conger conger</name>
    <name type="common">Conger eel</name>
    <name type="synonym">Muraena conger</name>
    <dbReference type="NCBI Taxonomy" id="82655"/>
    <lineage>
        <taxon>Eukaryota</taxon>
        <taxon>Metazoa</taxon>
        <taxon>Chordata</taxon>
        <taxon>Craniata</taxon>
        <taxon>Vertebrata</taxon>
        <taxon>Euteleostomi</taxon>
        <taxon>Actinopterygii</taxon>
        <taxon>Neopterygii</taxon>
        <taxon>Teleostei</taxon>
        <taxon>Anguilliformes</taxon>
        <taxon>Congridae</taxon>
        <taxon>Conger</taxon>
    </lineage>
</organism>
<dbReference type="Gene3D" id="3.30.40.10">
    <property type="entry name" value="Zinc/RING finger domain, C3HC4 (zinc finger)"/>
    <property type="match status" value="1"/>
</dbReference>
<dbReference type="Proteomes" id="UP001152803">
    <property type="component" value="Unassembled WGS sequence"/>
</dbReference>